<proteinExistence type="predicted"/>
<dbReference type="EMBL" id="CP034235">
    <property type="protein sequence ID" value="QGQ99431.1"/>
    <property type="molecule type" value="Genomic_DNA"/>
</dbReference>
<organism evidence="5 6">
    <name type="scientific">Paenibacillus psychroresistens</name>
    <dbReference type="NCBI Taxonomy" id="1778678"/>
    <lineage>
        <taxon>Bacteria</taxon>
        <taxon>Bacillati</taxon>
        <taxon>Bacillota</taxon>
        <taxon>Bacilli</taxon>
        <taxon>Bacillales</taxon>
        <taxon>Paenibacillaceae</taxon>
        <taxon>Paenibacillus</taxon>
    </lineage>
</organism>
<feature type="binding site" evidence="4">
    <location>
        <begin position="11"/>
        <end position="18"/>
    </location>
    <ligand>
        <name>substrate</name>
    </ligand>
</feature>
<dbReference type="GO" id="GO:0005737">
    <property type="term" value="C:cytoplasm"/>
    <property type="evidence" value="ECO:0007669"/>
    <property type="project" value="TreeGrafter"/>
</dbReference>
<name>A0A6B8RSL0_9BACL</name>
<keyword evidence="1" id="KW-0324">Glycolysis</keyword>
<dbReference type="InterPro" id="IPR001345">
    <property type="entry name" value="PG/BPGM_mutase_AS"/>
</dbReference>
<evidence type="ECO:0000313" key="5">
    <source>
        <dbReference type="EMBL" id="QGQ99431.1"/>
    </source>
</evidence>
<dbReference type="SMART" id="SM00855">
    <property type="entry name" value="PGAM"/>
    <property type="match status" value="1"/>
</dbReference>
<evidence type="ECO:0000256" key="2">
    <source>
        <dbReference type="ARBA" id="ARBA00023235"/>
    </source>
</evidence>
<dbReference type="PANTHER" id="PTHR48100">
    <property type="entry name" value="BROAD-SPECIFICITY PHOSPHATASE YOR283W-RELATED"/>
    <property type="match status" value="1"/>
</dbReference>
<accession>A0A6B8RSL0</accession>
<feature type="active site" description="Proton donor/acceptor" evidence="3">
    <location>
        <position position="85"/>
    </location>
</feature>
<dbReference type="InterPro" id="IPR050275">
    <property type="entry name" value="PGM_Phosphatase"/>
</dbReference>
<dbReference type="KEGG" id="ppsc:EHS13_33510"/>
<dbReference type="PIRSF" id="PIRSF000709">
    <property type="entry name" value="6PFK_2-Ptase"/>
    <property type="match status" value="1"/>
</dbReference>
<keyword evidence="2" id="KW-0413">Isomerase</keyword>
<keyword evidence="6" id="KW-1185">Reference proteome</keyword>
<dbReference type="GO" id="GO:0016791">
    <property type="term" value="F:phosphatase activity"/>
    <property type="evidence" value="ECO:0007669"/>
    <property type="project" value="TreeGrafter"/>
</dbReference>
<gene>
    <name evidence="5" type="ORF">EHS13_33510</name>
</gene>
<dbReference type="SUPFAM" id="SSF53254">
    <property type="entry name" value="Phosphoglycerate mutase-like"/>
    <property type="match status" value="1"/>
</dbReference>
<evidence type="ECO:0000313" key="6">
    <source>
        <dbReference type="Proteomes" id="UP000426246"/>
    </source>
</evidence>
<feature type="active site" description="Tele-phosphohistidine intermediate" evidence="3">
    <location>
        <position position="12"/>
    </location>
</feature>
<feature type="binding site" evidence="4">
    <location>
        <position position="61"/>
    </location>
    <ligand>
        <name>substrate</name>
    </ligand>
</feature>
<dbReference type="InterPro" id="IPR013078">
    <property type="entry name" value="His_Pase_superF_clade-1"/>
</dbReference>
<protein>
    <submittedName>
        <fullName evidence="5">Histidine phosphatase family protein</fullName>
    </submittedName>
</protein>
<reference evidence="6" key="1">
    <citation type="submission" date="2018-11" db="EMBL/GenBank/DDBJ databases">
        <title>Complete genome sequence of Paenibacillus sp. ML311-T8.</title>
        <authorList>
            <person name="Nam Y.-D."/>
            <person name="Kang J."/>
            <person name="Chung W.-H."/>
            <person name="Park Y.S."/>
        </authorList>
    </citation>
    <scope>NUCLEOTIDE SEQUENCE [LARGE SCALE GENOMIC DNA]</scope>
    <source>
        <strain evidence="6">ML311-T8</strain>
    </source>
</reference>
<dbReference type="PANTHER" id="PTHR48100:SF1">
    <property type="entry name" value="HISTIDINE PHOSPHATASE FAMILY PROTEIN-RELATED"/>
    <property type="match status" value="1"/>
</dbReference>
<dbReference type="PROSITE" id="PS00175">
    <property type="entry name" value="PG_MUTASE"/>
    <property type="match status" value="1"/>
</dbReference>
<dbReference type="Proteomes" id="UP000426246">
    <property type="component" value="Chromosome"/>
</dbReference>
<dbReference type="Gene3D" id="3.40.50.1240">
    <property type="entry name" value="Phosphoglycerate mutase-like"/>
    <property type="match status" value="1"/>
</dbReference>
<dbReference type="InterPro" id="IPR029033">
    <property type="entry name" value="His_PPase_superfam"/>
</dbReference>
<evidence type="ECO:0000256" key="1">
    <source>
        <dbReference type="ARBA" id="ARBA00023152"/>
    </source>
</evidence>
<dbReference type="RefSeq" id="WP_155704595.1">
    <property type="nucleotide sequence ID" value="NZ_CP034235.1"/>
</dbReference>
<dbReference type="AlphaFoldDB" id="A0A6B8RSL0"/>
<evidence type="ECO:0000256" key="4">
    <source>
        <dbReference type="PIRSR" id="PIRSR613078-2"/>
    </source>
</evidence>
<dbReference type="Pfam" id="PF00300">
    <property type="entry name" value="His_Phos_1"/>
    <property type="match status" value="1"/>
</dbReference>
<sequence length="211" mass="24425">MTPATNIYLVRHGQTEWNVAHRMQGHQDSPLTELGLTQAQWLADAFVDKPLDLIYSSTSYRAFRTAEIIKNNKNIDIVQLDEFREINLGEWEGQTQTEIKAAFPESFNHFWNNPEAYQPNGGEAYSDVMNRAYEKLLEIISLNAGKHILIVTHTVVIKLLMTHFEQKPLTQLWDLPYIHPVCLCHLRVENDEPTIILHGDISHYQMQLTEE</sequence>
<dbReference type="OrthoDB" id="9782128at2"/>
<dbReference type="CDD" id="cd07067">
    <property type="entry name" value="HP_PGM_like"/>
    <property type="match status" value="1"/>
</dbReference>
<evidence type="ECO:0000256" key="3">
    <source>
        <dbReference type="PIRSR" id="PIRSR613078-1"/>
    </source>
</evidence>